<keyword evidence="2" id="KW-0812">Transmembrane</keyword>
<feature type="domain" description="LysM" evidence="3">
    <location>
        <begin position="294"/>
        <end position="356"/>
    </location>
</feature>
<accession>A0A937RMT4</accession>
<evidence type="ECO:0000256" key="1">
    <source>
        <dbReference type="SAM" id="MobiDB-lite"/>
    </source>
</evidence>
<feature type="compositionally biased region" description="Pro residues" evidence="1">
    <location>
        <begin position="364"/>
        <end position="391"/>
    </location>
</feature>
<dbReference type="PROSITE" id="PS51782">
    <property type="entry name" value="LYSM"/>
    <property type="match status" value="1"/>
</dbReference>
<keyword evidence="2" id="KW-1133">Transmembrane helix</keyword>
<dbReference type="InterPro" id="IPR005158">
    <property type="entry name" value="BTAD"/>
</dbReference>
<feature type="compositionally biased region" description="Low complexity" evidence="1">
    <location>
        <begin position="1"/>
        <end position="10"/>
    </location>
</feature>
<dbReference type="Gene3D" id="1.25.40.10">
    <property type="entry name" value="Tetratricopeptide repeat domain"/>
    <property type="match status" value="1"/>
</dbReference>
<feature type="compositionally biased region" description="Low complexity" evidence="1">
    <location>
        <begin position="392"/>
        <end position="426"/>
    </location>
</feature>
<dbReference type="EMBL" id="JAEACQ010000243">
    <property type="protein sequence ID" value="MBL7630174.1"/>
    <property type="molecule type" value="Genomic_DNA"/>
</dbReference>
<evidence type="ECO:0000313" key="4">
    <source>
        <dbReference type="EMBL" id="MBL7630174.1"/>
    </source>
</evidence>
<feature type="transmembrane region" description="Helical" evidence="2">
    <location>
        <begin position="30"/>
        <end position="50"/>
    </location>
</feature>
<evidence type="ECO:0000313" key="5">
    <source>
        <dbReference type="Proteomes" id="UP000604475"/>
    </source>
</evidence>
<keyword evidence="5" id="KW-1185">Reference proteome</keyword>
<reference evidence="4" key="1">
    <citation type="submission" date="2020-12" db="EMBL/GenBank/DDBJ databases">
        <title>Genomic characterization of non-nitrogen-fixing Frankia strains.</title>
        <authorList>
            <person name="Carlos-Shanley C."/>
            <person name="Guerra T."/>
            <person name="Hahn D."/>
        </authorList>
    </citation>
    <scope>NUCLEOTIDE SEQUENCE</scope>
    <source>
        <strain evidence="4">CN6</strain>
    </source>
</reference>
<feature type="region of interest" description="Disordered" evidence="1">
    <location>
        <begin position="498"/>
        <end position="519"/>
    </location>
</feature>
<feature type="compositionally biased region" description="Basic residues" evidence="1">
    <location>
        <begin position="1196"/>
        <end position="1208"/>
    </location>
</feature>
<feature type="compositionally biased region" description="Low complexity" evidence="1">
    <location>
        <begin position="438"/>
        <end position="452"/>
    </location>
</feature>
<feature type="region of interest" description="Disordered" evidence="1">
    <location>
        <begin position="110"/>
        <end position="206"/>
    </location>
</feature>
<dbReference type="SMART" id="SM01043">
    <property type="entry name" value="BTAD"/>
    <property type="match status" value="1"/>
</dbReference>
<comment type="caution">
    <text evidence="4">The sequence shown here is derived from an EMBL/GenBank/DDBJ whole genome shotgun (WGS) entry which is preliminary data.</text>
</comment>
<dbReference type="InterPro" id="IPR011990">
    <property type="entry name" value="TPR-like_helical_dom_sf"/>
</dbReference>
<feature type="compositionally biased region" description="Basic residues" evidence="1">
    <location>
        <begin position="155"/>
        <end position="170"/>
    </location>
</feature>
<feature type="compositionally biased region" description="Polar residues" evidence="1">
    <location>
        <begin position="786"/>
        <end position="796"/>
    </location>
</feature>
<feature type="compositionally biased region" description="Polar residues" evidence="1">
    <location>
        <begin position="936"/>
        <end position="950"/>
    </location>
</feature>
<feature type="region of interest" description="Disordered" evidence="1">
    <location>
        <begin position="1183"/>
        <end position="1223"/>
    </location>
</feature>
<feature type="region of interest" description="Disordered" evidence="1">
    <location>
        <begin position="1"/>
        <end position="23"/>
    </location>
</feature>
<dbReference type="InterPro" id="IPR018392">
    <property type="entry name" value="LysM"/>
</dbReference>
<feature type="compositionally biased region" description="Basic and acidic residues" evidence="1">
    <location>
        <begin position="804"/>
        <end position="822"/>
    </location>
</feature>
<sequence>MPRRATSTRTAPPPRRPAGRPRPGDIVRSLLALASLVGFLGGVPLLLWAWRANPLPTTWQPGRWWDLLQAGYLHPDVAPNTLAATAWLLWAWLTLCIAWEVVTQATAAHQRARRHRDRRRAATWPARTAPSTTATAPSHPPTPVGARVPPTRSAGRAHRPGPASRKRTSPRPRMPEALGVAGQPTALPGRVPSGRQRGAPAPHAVRRGTARWVATAGVAFTLLSARPALATTTATAIPATNQPPAATAPATPAGWLPTLTPDHTNPTSAPPPTTPVDSDSPALVTSAELVPTAPSYTVQVGDTLWAITDTAYPDATDPQLPRLVDTVFTTNRDATDPAGRRLTDPDVINPGMVLALPTLTSDQPAPPAPQDQPTPAPADVPPPGSPAPAVPASPAAGPTNQPPTRTDAPSPTAPATPSTDPASNPTRSTTPTPGLAGPLSSAPTPLASSNPTAPTPAPTHDPAVGHGEHSGLDPWRLVAGIGTSGLLAAAILGAVTQRRRHRDRQTTIDTAPPRPDPDTAALHTALLATATSDPTSRLDHALRALATLHTDTDTAGPVPQVMLTLPDGTLDVFLRDPLPTPPAPWEADAHGQVWTLPPGATLPPVDAGNPPPCPALVGLGTQPDGAAVHADLEALGTLTLDPAGHSPDALTGLTRALLTTLTLSPLAATPTIRTLGLDPAGLASEDRVHPATSLADLRAATTSEITHLRNDLTTVTSATTTFAARAVIPLENWEPTVVLVATEPTDDLDHDLLTDLAALAGPGSTGLALVQPSAPGHTSTWRLTLLDPTSTDQSPSAGDDPDNDEHHDVDHEHDVDGDRAGDRPAQAANGAGAALSRWRLDPLGLTLTPPTLAAAELDAVCALLADVAQPPVPAPPPAASTADTDDRPPSTATSTVDPPPAANGTAPTGPTSGQPPQTSADEGATALAPTPGTPASNGLTAESSNGQTQVSPPPYAEPDWQVMIHLYGPPNATNRAGEHPTGELARERTLEVLAWLATHRDRTRTNLETALWQQRRPLPRSVNNQLGLARRVLIHLTGDPDRAWIPSGQTVLRLHPAVVTDLDLLTHRLHYAQTHRAHPNAVIPVLTDALDLLAGTPALYPWVDAEFGSELTTTAIRAALLLSELHLDNGDHQAVLAATTRGLAIQPAHPGLFALRLRAHHAAGDPTAVTADYRAYLRAEQADDPDADTDPDLAHLHHTLTRNTRRPRPTATSSRDADDLDPW</sequence>
<dbReference type="Gene3D" id="3.10.350.10">
    <property type="entry name" value="LysM domain"/>
    <property type="match status" value="1"/>
</dbReference>
<protein>
    <recommendedName>
        <fullName evidence="3">LysM domain-containing protein</fullName>
    </recommendedName>
</protein>
<feature type="compositionally biased region" description="Low complexity" evidence="1">
    <location>
        <begin position="902"/>
        <end position="935"/>
    </location>
</feature>
<gene>
    <name evidence="4" type="ORF">I7412_24020</name>
</gene>
<feature type="region of interest" description="Disordered" evidence="1">
    <location>
        <begin position="786"/>
        <end position="833"/>
    </location>
</feature>
<dbReference type="Proteomes" id="UP000604475">
    <property type="component" value="Unassembled WGS sequence"/>
</dbReference>
<organism evidence="4 5">
    <name type="scientific">Frankia nepalensis</name>
    <dbReference type="NCBI Taxonomy" id="1836974"/>
    <lineage>
        <taxon>Bacteria</taxon>
        <taxon>Bacillati</taxon>
        <taxon>Actinomycetota</taxon>
        <taxon>Actinomycetes</taxon>
        <taxon>Frankiales</taxon>
        <taxon>Frankiaceae</taxon>
        <taxon>Frankia</taxon>
    </lineage>
</organism>
<feature type="compositionally biased region" description="Basic residues" evidence="1">
    <location>
        <begin position="110"/>
        <end position="121"/>
    </location>
</feature>
<keyword evidence="2" id="KW-0472">Membrane</keyword>
<feature type="region of interest" description="Disordered" evidence="1">
    <location>
        <begin position="357"/>
        <end position="471"/>
    </location>
</feature>
<proteinExistence type="predicted"/>
<dbReference type="AlphaFoldDB" id="A0A937RMT4"/>
<feature type="region of interest" description="Disordered" evidence="1">
    <location>
        <begin position="234"/>
        <end position="282"/>
    </location>
</feature>
<feature type="compositionally biased region" description="Low complexity" evidence="1">
    <location>
        <begin position="122"/>
        <end position="137"/>
    </location>
</feature>
<feature type="region of interest" description="Disordered" evidence="1">
    <location>
        <begin position="872"/>
        <end position="957"/>
    </location>
</feature>
<dbReference type="CDD" id="cd00118">
    <property type="entry name" value="LysM"/>
    <property type="match status" value="1"/>
</dbReference>
<name>A0A937RMT4_9ACTN</name>
<evidence type="ECO:0000259" key="3">
    <source>
        <dbReference type="PROSITE" id="PS51782"/>
    </source>
</evidence>
<dbReference type="RefSeq" id="WP_202999911.1">
    <property type="nucleotide sequence ID" value="NZ_JADWYU010000136.1"/>
</dbReference>
<evidence type="ECO:0000256" key="2">
    <source>
        <dbReference type="SAM" id="Phobius"/>
    </source>
</evidence>
<dbReference type="InterPro" id="IPR036779">
    <property type="entry name" value="LysM_dom_sf"/>
</dbReference>
<feature type="compositionally biased region" description="Low complexity" evidence="1">
    <location>
        <begin position="234"/>
        <end position="261"/>
    </location>
</feature>